<dbReference type="InterPro" id="IPR008271">
    <property type="entry name" value="Ser/Thr_kinase_AS"/>
</dbReference>
<dbReference type="Gene3D" id="3.30.200.20">
    <property type="entry name" value="Phosphorylase Kinase, domain 1"/>
    <property type="match status" value="1"/>
</dbReference>
<dbReference type="Proteomes" id="UP001371218">
    <property type="component" value="Unassembled WGS sequence"/>
</dbReference>
<dbReference type="InterPro" id="IPR017441">
    <property type="entry name" value="Protein_kinase_ATP_BS"/>
</dbReference>
<dbReference type="InterPro" id="IPR011009">
    <property type="entry name" value="Kinase-like_dom_sf"/>
</dbReference>
<reference evidence="7 8" key="1">
    <citation type="submission" date="2024-04" db="EMBL/GenBank/DDBJ databases">
        <title>Novel species of the genus Ideonella isolated from streams.</title>
        <authorList>
            <person name="Lu H."/>
        </authorList>
    </citation>
    <scope>NUCLEOTIDE SEQUENCE [LARGE SCALE GENOMIC DNA]</scope>
    <source>
        <strain evidence="7 8">DXS29W</strain>
    </source>
</reference>
<evidence type="ECO:0000256" key="3">
    <source>
        <dbReference type="ARBA" id="ARBA00022777"/>
    </source>
</evidence>
<dbReference type="PROSITE" id="PS00107">
    <property type="entry name" value="PROTEIN_KINASE_ATP"/>
    <property type="match status" value="1"/>
</dbReference>
<dbReference type="InterPro" id="IPR011990">
    <property type="entry name" value="TPR-like_helical_dom_sf"/>
</dbReference>
<dbReference type="PROSITE" id="PS00108">
    <property type="entry name" value="PROTEIN_KINASE_ST"/>
    <property type="match status" value="1"/>
</dbReference>
<dbReference type="SUPFAM" id="SSF48452">
    <property type="entry name" value="TPR-like"/>
    <property type="match status" value="3"/>
</dbReference>
<dbReference type="CDD" id="cd14014">
    <property type="entry name" value="STKc_PknB_like"/>
    <property type="match status" value="1"/>
</dbReference>
<dbReference type="RefSeq" id="WP_341428535.1">
    <property type="nucleotide sequence ID" value="NZ_JBBUTG010000025.1"/>
</dbReference>
<dbReference type="SUPFAM" id="SSF56112">
    <property type="entry name" value="Protein kinase-like (PK-like)"/>
    <property type="match status" value="1"/>
</dbReference>
<keyword evidence="1 7" id="KW-0808">Transferase</keyword>
<dbReference type="SMART" id="SM00220">
    <property type="entry name" value="S_TKc"/>
    <property type="match status" value="1"/>
</dbReference>
<evidence type="ECO:0000259" key="6">
    <source>
        <dbReference type="PROSITE" id="PS50011"/>
    </source>
</evidence>
<evidence type="ECO:0000313" key="7">
    <source>
        <dbReference type="EMBL" id="MEK8034107.1"/>
    </source>
</evidence>
<dbReference type="Gene3D" id="1.25.40.10">
    <property type="entry name" value="Tetratricopeptide repeat domain"/>
    <property type="match status" value="4"/>
</dbReference>
<dbReference type="InterPro" id="IPR000719">
    <property type="entry name" value="Prot_kinase_dom"/>
</dbReference>
<gene>
    <name evidence="7" type="ORF">AACH06_25055</name>
</gene>
<evidence type="ECO:0000256" key="5">
    <source>
        <dbReference type="PROSITE-ProRule" id="PRU10141"/>
    </source>
</evidence>
<protein>
    <submittedName>
        <fullName evidence="7">Serine/threonine-protein kinase</fullName>
        <ecNumber evidence="7">2.7.11.1</ecNumber>
    </submittedName>
</protein>
<dbReference type="EC" id="2.7.11.1" evidence="7"/>
<feature type="domain" description="Protein kinase" evidence="6">
    <location>
        <begin position="97"/>
        <end position="384"/>
    </location>
</feature>
<dbReference type="GO" id="GO:0004674">
    <property type="term" value="F:protein serine/threonine kinase activity"/>
    <property type="evidence" value="ECO:0007669"/>
    <property type="project" value="UniProtKB-EC"/>
</dbReference>
<keyword evidence="4 5" id="KW-0067">ATP-binding</keyword>
<dbReference type="PROSITE" id="PS50011">
    <property type="entry name" value="PROTEIN_KINASE_DOM"/>
    <property type="match status" value="1"/>
</dbReference>
<organism evidence="7 8">
    <name type="scientific">Ideonella lacteola</name>
    <dbReference type="NCBI Taxonomy" id="2984193"/>
    <lineage>
        <taxon>Bacteria</taxon>
        <taxon>Pseudomonadati</taxon>
        <taxon>Pseudomonadota</taxon>
        <taxon>Betaproteobacteria</taxon>
        <taxon>Burkholderiales</taxon>
        <taxon>Sphaerotilaceae</taxon>
        <taxon>Ideonella</taxon>
    </lineage>
</organism>
<keyword evidence="8" id="KW-1185">Reference proteome</keyword>
<evidence type="ECO:0000256" key="4">
    <source>
        <dbReference type="ARBA" id="ARBA00022840"/>
    </source>
</evidence>
<sequence length="961" mass="104957">MSLSRDELARLSQLLDQALDLPRAERAAWLGRLGEADATLRPQLEAMLAEADDETTGGASEAPGLIDVLDALPGLAGVAAEAKMASADPGLRQIGPYCLLRTLGQGGMGTVWLAERVDGALQRAVALKLPHISSLHQPALAHRFERERDILAALEHPHIARLYDAGVTPAGQPYLALEYVEGLPITTYCDEKQLPLRARIDLFLQVLEAIQYAHARLVVHRDLKPSNIFVTHDGQVRLLDFGIATLLDDGESPRSHAPTEWAHAPMTPDYASPEQIAHQPIGTSSDVYSLGVVFYELVTGQRPYRLPRETRGALEDAILGIDPTKPSRMPTTETAAAQRALRPAGLRRQLRGDLDNIALMALRKNPAERYPSAEAFKQDLKRWLRNKPVHAHPGSWWYRTRKFIQRHKLPVAATALAGTGMLAALAVALDQAEAARRESQRTKAVQDFLVGLFNEADPARAQGRELTVRDLLARGERDLQARLVAEPDLNVALSGVLIDIYDKLGDHKPTLPLAEARRDLMVKSHGEGSIEHAQALITLAHVHKSLGHHDKSLSLLNEARPMLLARHPADAADLLRVDQAVADNLLDLNRHDEGRSLLQRLLPSIERQYGPDSYEVAQARVRLATSLASEGRKEDATKALQDLQPLLEKDWRSEGMGAAALRADVGYTFWQMRLFPEAIRTLEKAIAELDRLAGHNNTLSIQAGRTLGMAYMDSGQYLQADKIFASNVERSRQVYGHDDSETALNLSFHVMTLNRVGDADGAEESARESVRLAQAQGSSLSASEVRGFTRRLASALVVNGKPEEALRWFDRLVAEEEAAGQKDTRHASTLMLRAGALNALGRGREAGLAGEAAVEAWRQAGAALGAAGHVGTARAQLNAALGWITAGDTARAEPLIASAEKLLQDHHTGPHPEQQLAALVRAQWLRAVGRSTEADTTERQARARYRELAGAEAPVPLRIVL</sequence>
<dbReference type="Gene3D" id="1.10.510.10">
    <property type="entry name" value="Transferase(Phosphotransferase) domain 1"/>
    <property type="match status" value="1"/>
</dbReference>
<dbReference type="PANTHER" id="PTHR43289:SF34">
    <property type="entry name" value="SERINE_THREONINE-PROTEIN KINASE YBDM-RELATED"/>
    <property type="match status" value="1"/>
</dbReference>
<dbReference type="EMBL" id="JBBUTG010000025">
    <property type="protein sequence ID" value="MEK8034107.1"/>
    <property type="molecule type" value="Genomic_DNA"/>
</dbReference>
<accession>A0ABU9BVV3</accession>
<evidence type="ECO:0000313" key="8">
    <source>
        <dbReference type="Proteomes" id="UP001371218"/>
    </source>
</evidence>
<feature type="binding site" evidence="5">
    <location>
        <position position="128"/>
    </location>
    <ligand>
        <name>ATP</name>
        <dbReference type="ChEBI" id="CHEBI:30616"/>
    </ligand>
</feature>
<dbReference type="Pfam" id="PF00069">
    <property type="entry name" value="Pkinase"/>
    <property type="match status" value="1"/>
</dbReference>
<name>A0ABU9BVV3_9BURK</name>
<proteinExistence type="predicted"/>
<evidence type="ECO:0000256" key="2">
    <source>
        <dbReference type="ARBA" id="ARBA00022741"/>
    </source>
</evidence>
<keyword evidence="3 7" id="KW-0418">Kinase</keyword>
<dbReference type="PANTHER" id="PTHR43289">
    <property type="entry name" value="MITOGEN-ACTIVATED PROTEIN KINASE KINASE KINASE 20-RELATED"/>
    <property type="match status" value="1"/>
</dbReference>
<keyword evidence="2 5" id="KW-0547">Nucleotide-binding</keyword>
<evidence type="ECO:0000256" key="1">
    <source>
        <dbReference type="ARBA" id="ARBA00022679"/>
    </source>
</evidence>
<comment type="caution">
    <text evidence="7">The sequence shown here is derived from an EMBL/GenBank/DDBJ whole genome shotgun (WGS) entry which is preliminary data.</text>
</comment>